<dbReference type="PROSITE" id="PS51257">
    <property type="entry name" value="PROKAR_LIPOPROTEIN"/>
    <property type="match status" value="1"/>
</dbReference>
<feature type="chain" id="PRO_5038477993" evidence="4">
    <location>
        <begin position="20"/>
        <end position="511"/>
    </location>
</feature>
<evidence type="ECO:0000256" key="1">
    <source>
        <dbReference type="ARBA" id="ARBA00009477"/>
    </source>
</evidence>
<evidence type="ECO:0000256" key="2">
    <source>
        <dbReference type="ARBA" id="ARBA00022448"/>
    </source>
</evidence>
<feature type="domain" description="Multidrug resistance protein MdtA-like barrel-sandwich hybrid" evidence="5">
    <location>
        <begin position="210"/>
        <end position="343"/>
    </location>
</feature>
<protein>
    <submittedName>
        <fullName evidence="7">Efflux RND transporter periplasmic adaptor subunit</fullName>
    </submittedName>
</protein>
<dbReference type="Gene3D" id="2.40.30.170">
    <property type="match status" value="1"/>
</dbReference>
<evidence type="ECO:0000259" key="6">
    <source>
        <dbReference type="Pfam" id="PF25975"/>
    </source>
</evidence>
<name>A0A9D9DRI6_9BACT</name>
<dbReference type="PANTHER" id="PTHR30097:SF4">
    <property type="entry name" value="SLR6042 PROTEIN"/>
    <property type="match status" value="1"/>
</dbReference>
<organism evidence="7 8">
    <name type="scientific">Candidatus Pullibacteroides excrementavium</name>
    <dbReference type="NCBI Taxonomy" id="2840905"/>
    <lineage>
        <taxon>Bacteria</taxon>
        <taxon>Pseudomonadati</taxon>
        <taxon>Bacteroidota</taxon>
        <taxon>Bacteroidia</taxon>
        <taxon>Bacteroidales</taxon>
        <taxon>Candidatus Pullibacteroides</taxon>
    </lineage>
</organism>
<dbReference type="Gene3D" id="1.10.287.470">
    <property type="entry name" value="Helix hairpin bin"/>
    <property type="match status" value="1"/>
</dbReference>
<keyword evidence="2" id="KW-0813">Transport</keyword>
<reference evidence="7" key="1">
    <citation type="submission" date="2020-10" db="EMBL/GenBank/DDBJ databases">
        <authorList>
            <person name="Gilroy R."/>
        </authorList>
    </citation>
    <scope>NUCLEOTIDE SEQUENCE</scope>
    <source>
        <strain evidence="7">2889</strain>
    </source>
</reference>
<feature type="domain" description="CzcB-like C-terminal circularly permuted SH3-like" evidence="6">
    <location>
        <begin position="435"/>
        <end position="495"/>
    </location>
</feature>
<dbReference type="GO" id="GO:0015679">
    <property type="term" value="P:plasma membrane copper ion transport"/>
    <property type="evidence" value="ECO:0007669"/>
    <property type="project" value="TreeGrafter"/>
</dbReference>
<dbReference type="GO" id="GO:0060003">
    <property type="term" value="P:copper ion export"/>
    <property type="evidence" value="ECO:0007669"/>
    <property type="project" value="TreeGrafter"/>
</dbReference>
<dbReference type="InterPro" id="IPR058649">
    <property type="entry name" value="CzcB_C"/>
</dbReference>
<dbReference type="NCBIfam" id="TIGR01730">
    <property type="entry name" value="RND_mfp"/>
    <property type="match status" value="1"/>
</dbReference>
<gene>
    <name evidence="7" type="ORF">IAB08_03005</name>
</gene>
<dbReference type="Pfam" id="PF25975">
    <property type="entry name" value="CzcB_C"/>
    <property type="match status" value="1"/>
</dbReference>
<evidence type="ECO:0000256" key="4">
    <source>
        <dbReference type="SAM" id="SignalP"/>
    </source>
</evidence>
<comment type="caution">
    <text evidence="7">The sequence shown here is derived from an EMBL/GenBank/DDBJ whole genome shotgun (WGS) entry which is preliminary data.</text>
</comment>
<dbReference type="Pfam" id="PF25917">
    <property type="entry name" value="BSH_RND"/>
    <property type="match status" value="1"/>
</dbReference>
<keyword evidence="4" id="KW-0732">Signal</keyword>
<dbReference type="Proteomes" id="UP000823612">
    <property type="component" value="Unassembled WGS sequence"/>
</dbReference>
<dbReference type="InterPro" id="IPR006143">
    <property type="entry name" value="RND_pump_MFP"/>
</dbReference>
<dbReference type="Gene3D" id="2.40.50.100">
    <property type="match status" value="1"/>
</dbReference>
<dbReference type="Gene3D" id="2.40.420.20">
    <property type="match status" value="1"/>
</dbReference>
<dbReference type="PANTHER" id="PTHR30097">
    <property type="entry name" value="CATION EFFLUX SYSTEM PROTEIN CUSB"/>
    <property type="match status" value="1"/>
</dbReference>
<dbReference type="InterPro" id="IPR058625">
    <property type="entry name" value="MdtA-like_BSH"/>
</dbReference>
<feature type="signal peptide" evidence="4">
    <location>
        <begin position="1"/>
        <end position="19"/>
    </location>
</feature>
<comment type="similarity">
    <text evidence="1">Belongs to the membrane fusion protein (MFP) (TC 8.A.1) family.</text>
</comment>
<dbReference type="GO" id="GO:0030313">
    <property type="term" value="C:cell envelope"/>
    <property type="evidence" value="ECO:0007669"/>
    <property type="project" value="TreeGrafter"/>
</dbReference>
<sequence length="511" mass="56342">MKIKSFLFILSLVSLFACRDTAGHQHGHSHEAEGAHVHDAKLYLVQYGQHTEFFAEADPLFVGSTSHFLIQLSRLEDFKPMDSVQIDLSLESGGKTWAATGFKRVKAGQYKLELQPGQIGSGQLLVRVRGLQRPDGVQEDLFRIPVQVYKDEHEAHHAAEHQTPSSSNAVVFTKAQSYLVDFKTEIAHPENIGKLISSVAQILPTPGAQTEIIAKASGIVSLNKKNVVEGQAVSEGEYLFSIESGGMLENSINQYVTSVLNDYEKAKKDYEREKSLAEDKIVSETELLQAKNIYEKALANYEQVKANFSEDRQIVRAPIDGYVKQISVQNGQYVSAGQPMATVSQNQRLLIQAELSSRYYPYLKDITEVNIREMNAPRAYSLEELHGRLVSYGQSTSSNNPLIPVIFEIDNVLDAIPGTFVNLYIKTSGNTSRLSVPNTAIVEEMGNCFVFVQLTPELFDKRPVLVGSSDGIRTEVISGLQAGERIVSQGAQIIKLSQGAGVLDPHAGHAH</sequence>
<accession>A0A9D9DRI6</accession>
<dbReference type="AlphaFoldDB" id="A0A9D9DRI6"/>
<dbReference type="FunFam" id="2.40.420.20:FF:000006">
    <property type="entry name" value="RND family efflux transporter MFP subunit"/>
    <property type="match status" value="1"/>
</dbReference>
<evidence type="ECO:0000313" key="8">
    <source>
        <dbReference type="Proteomes" id="UP000823612"/>
    </source>
</evidence>
<dbReference type="InterPro" id="IPR051909">
    <property type="entry name" value="MFP_Cation_Efflux"/>
</dbReference>
<dbReference type="EMBL" id="JADIMZ010000037">
    <property type="protein sequence ID" value="MBO8432251.1"/>
    <property type="molecule type" value="Genomic_DNA"/>
</dbReference>
<proteinExistence type="inferred from homology"/>
<evidence type="ECO:0000256" key="3">
    <source>
        <dbReference type="SAM" id="Coils"/>
    </source>
</evidence>
<dbReference type="GO" id="GO:0016020">
    <property type="term" value="C:membrane"/>
    <property type="evidence" value="ECO:0007669"/>
    <property type="project" value="InterPro"/>
</dbReference>
<evidence type="ECO:0000313" key="7">
    <source>
        <dbReference type="EMBL" id="MBO8432251.1"/>
    </source>
</evidence>
<keyword evidence="3" id="KW-0175">Coiled coil</keyword>
<evidence type="ECO:0000259" key="5">
    <source>
        <dbReference type="Pfam" id="PF25917"/>
    </source>
</evidence>
<reference evidence="7" key="2">
    <citation type="journal article" date="2021" name="PeerJ">
        <title>Extensive microbial diversity within the chicken gut microbiome revealed by metagenomics and culture.</title>
        <authorList>
            <person name="Gilroy R."/>
            <person name="Ravi A."/>
            <person name="Getino M."/>
            <person name="Pursley I."/>
            <person name="Horton D.L."/>
            <person name="Alikhan N.F."/>
            <person name="Baker D."/>
            <person name="Gharbi K."/>
            <person name="Hall N."/>
            <person name="Watson M."/>
            <person name="Adriaenssens E.M."/>
            <person name="Foster-Nyarko E."/>
            <person name="Jarju S."/>
            <person name="Secka A."/>
            <person name="Antonio M."/>
            <person name="Oren A."/>
            <person name="Chaudhuri R.R."/>
            <person name="La Ragione R."/>
            <person name="Hildebrand F."/>
            <person name="Pallen M.J."/>
        </authorList>
    </citation>
    <scope>NUCLEOTIDE SEQUENCE</scope>
    <source>
        <strain evidence="7">2889</strain>
    </source>
</reference>
<dbReference type="SUPFAM" id="SSF111369">
    <property type="entry name" value="HlyD-like secretion proteins"/>
    <property type="match status" value="1"/>
</dbReference>
<feature type="coiled-coil region" evidence="3">
    <location>
        <begin position="260"/>
        <end position="307"/>
    </location>
</feature>
<dbReference type="GO" id="GO:0022857">
    <property type="term" value="F:transmembrane transporter activity"/>
    <property type="evidence" value="ECO:0007669"/>
    <property type="project" value="InterPro"/>
</dbReference>